<evidence type="ECO:0000313" key="2">
    <source>
        <dbReference type="EMBL" id="KAL3759786.1"/>
    </source>
</evidence>
<gene>
    <name evidence="2" type="ORF">ACHAWU_007530</name>
</gene>
<reference evidence="2 3" key="1">
    <citation type="submission" date="2024-10" db="EMBL/GenBank/DDBJ databases">
        <title>Updated reference genomes for cyclostephanoid diatoms.</title>
        <authorList>
            <person name="Roberts W.R."/>
            <person name="Alverson A.J."/>
        </authorList>
    </citation>
    <scope>NUCLEOTIDE SEQUENCE [LARGE SCALE GENOMIC DNA]</scope>
    <source>
        <strain evidence="2 3">AJA232-27</strain>
    </source>
</reference>
<sequence>MIGLVSTLCLSICSAGVSFQFQYYASPTLRTTVRYNQQRQLPIPPLRSSASDAPDTDDLLDLSGEETILRINFSFDSDNGNSALAAVQTYTKSFPFAAVLPVQPLTYLPVKMPDGNPAVRVSFLRKPTAEKGSTDGGILFSSSLVSEEDCDEDGILGNYKQCIQLTAWRIIKGQTVPKTFSEKQIITSFVKGLGESRGEQLLRESGNVEVDSVFHLWM</sequence>
<feature type="chain" id="PRO_5044749419" evidence="1">
    <location>
        <begin position="16"/>
        <end position="218"/>
    </location>
</feature>
<accession>A0ABD3MCX9</accession>
<proteinExistence type="predicted"/>
<keyword evidence="3" id="KW-1185">Reference proteome</keyword>
<protein>
    <submittedName>
        <fullName evidence="2">Uncharacterized protein</fullName>
    </submittedName>
</protein>
<keyword evidence="1" id="KW-0732">Signal</keyword>
<dbReference type="AlphaFoldDB" id="A0ABD3MCX9"/>
<feature type="signal peptide" evidence="1">
    <location>
        <begin position="1"/>
        <end position="15"/>
    </location>
</feature>
<dbReference type="Proteomes" id="UP001530293">
    <property type="component" value="Unassembled WGS sequence"/>
</dbReference>
<comment type="caution">
    <text evidence="2">The sequence shown here is derived from an EMBL/GenBank/DDBJ whole genome shotgun (WGS) entry which is preliminary data.</text>
</comment>
<dbReference type="EMBL" id="JALLBG020000196">
    <property type="protein sequence ID" value="KAL3759786.1"/>
    <property type="molecule type" value="Genomic_DNA"/>
</dbReference>
<evidence type="ECO:0000256" key="1">
    <source>
        <dbReference type="SAM" id="SignalP"/>
    </source>
</evidence>
<evidence type="ECO:0000313" key="3">
    <source>
        <dbReference type="Proteomes" id="UP001530293"/>
    </source>
</evidence>
<organism evidence="2 3">
    <name type="scientific">Discostella pseudostelligera</name>
    <dbReference type="NCBI Taxonomy" id="259834"/>
    <lineage>
        <taxon>Eukaryota</taxon>
        <taxon>Sar</taxon>
        <taxon>Stramenopiles</taxon>
        <taxon>Ochrophyta</taxon>
        <taxon>Bacillariophyta</taxon>
        <taxon>Coscinodiscophyceae</taxon>
        <taxon>Thalassiosirophycidae</taxon>
        <taxon>Stephanodiscales</taxon>
        <taxon>Stephanodiscaceae</taxon>
        <taxon>Discostella</taxon>
    </lineage>
</organism>
<name>A0ABD3MCX9_9STRA</name>